<dbReference type="Pfam" id="PF00076">
    <property type="entry name" value="RRM_1"/>
    <property type="match status" value="1"/>
</dbReference>
<evidence type="ECO:0000256" key="8">
    <source>
        <dbReference type="PROSITE-ProRule" id="PRU00176"/>
    </source>
</evidence>
<dbReference type="GO" id="GO:0003755">
    <property type="term" value="F:peptidyl-prolyl cis-trans isomerase activity"/>
    <property type="evidence" value="ECO:0007669"/>
    <property type="project" value="UniProtKB-UniRule"/>
</dbReference>
<evidence type="ECO:0000256" key="1">
    <source>
        <dbReference type="ARBA" id="ARBA00000971"/>
    </source>
</evidence>
<keyword evidence="6 9" id="KW-0539">Nucleus</keyword>
<accession>A0A2Z6ML04</accession>
<dbReference type="SMART" id="SM00360">
    <property type="entry name" value="RRM"/>
    <property type="match status" value="1"/>
</dbReference>
<dbReference type="InterPro" id="IPR029000">
    <property type="entry name" value="Cyclophilin-like_dom_sf"/>
</dbReference>
<dbReference type="PROSITE" id="PS50158">
    <property type="entry name" value="ZF_CCHC"/>
    <property type="match status" value="1"/>
</dbReference>
<dbReference type="PROSITE" id="PS50102">
    <property type="entry name" value="RRM"/>
    <property type="match status" value="1"/>
</dbReference>
<evidence type="ECO:0000313" key="15">
    <source>
        <dbReference type="Proteomes" id="UP000242715"/>
    </source>
</evidence>
<evidence type="ECO:0000256" key="3">
    <source>
        <dbReference type="ARBA" id="ARBA00022884"/>
    </source>
</evidence>
<keyword evidence="7" id="KW-0862">Zinc</keyword>
<evidence type="ECO:0000256" key="10">
    <source>
        <dbReference type="SAM" id="MobiDB-lite"/>
    </source>
</evidence>
<dbReference type="GO" id="GO:0005634">
    <property type="term" value="C:nucleus"/>
    <property type="evidence" value="ECO:0007669"/>
    <property type="project" value="UniProtKB-SubCell"/>
</dbReference>
<dbReference type="InterPro" id="IPR035542">
    <property type="entry name" value="CRIP"/>
</dbReference>
<evidence type="ECO:0000256" key="7">
    <source>
        <dbReference type="PROSITE-ProRule" id="PRU00047"/>
    </source>
</evidence>
<dbReference type="Gene3D" id="4.10.60.10">
    <property type="entry name" value="Zinc finger, CCHC-type"/>
    <property type="match status" value="1"/>
</dbReference>
<dbReference type="InterPro" id="IPR035979">
    <property type="entry name" value="RBD_domain_sf"/>
</dbReference>
<evidence type="ECO:0000256" key="6">
    <source>
        <dbReference type="ARBA" id="ARBA00023242"/>
    </source>
</evidence>
<dbReference type="Pfam" id="PF00160">
    <property type="entry name" value="Pro_isomerase"/>
    <property type="match status" value="1"/>
</dbReference>
<dbReference type="SUPFAM" id="SSF50891">
    <property type="entry name" value="Cyclophilin-like"/>
    <property type="match status" value="1"/>
</dbReference>
<feature type="domain" description="RRM" evidence="12">
    <location>
        <begin position="175"/>
        <end position="253"/>
    </location>
</feature>
<name>A0A2Z6ML04_TRISU</name>
<evidence type="ECO:0000256" key="2">
    <source>
        <dbReference type="ARBA" id="ARBA00004123"/>
    </source>
</evidence>
<feature type="domain" description="CCHC-type" evidence="13">
    <location>
        <begin position="271"/>
        <end position="284"/>
    </location>
</feature>
<dbReference type="Gene3D" id="3.30.70.330">
    <property type="match status" value="1"/>
</dbReference>
<dbReference type="AlphaFoldDB" id="A0A2Z6ML04"/>
<protein>
    <recommendedName>
        <fullName evidence="9">Peptidyl-prolyl cis-trans isomerase</fullName>
        <shortName evidence="9">PPIase</shortName>
        <ecNumber evidence="9">5.2.1.8</ecNumber>
    </recommendedName>
</protein>
<comment type="subcellular location">
    <subcellularLocation>
        <location evidence="2 9">Nucleus</location>
    </subcellularLocation>
</comment>
<keyword evidence="5 9" id="KW-0413">Isomerase</keyword>
<reference evidence="15" key="1">
    <citation type="journal article" date="2017" name="Front. Plant Sci.">
        <title>Climate Clever Clovers: New Paradigm to Reduce the Environmental Footprint of Ruminants by Breeding Low Methanogenic Forages Utilizing Haplotype Variation.</title>
        <authorList>
            <person name="Kaur P."/>
            <person name="Appels R."/>
            <person name="Bayer P.E."/>
            <person name="Keeble-Gagnere G."/>
            <person name="Wang J."/>
            <person name="Hirakawa H."/>
            <person name="Shirasawa K."/>
            <person name="Vercoe P."/>
            <person name="Stefanova K."/>
            <person name="Durmic Z."/>
            <person name="Nichols P."/>
            <person name="Revell C."/>
            <person name="Isobe S.N."/>
            <person name="Edwards D."/>
            <person name="Erskine W."/>
        </authorList>
    </citation>
    <scope>NUCLEOTIDE SEQUENCE [LARGE SCALE GENOMIC DNA]</scope>
    <source>
        <strain evidence="15">cv. Daliak</strain>
    </source>
</reference>
<comment type="catalytic activity">
    <reaction evidence="1 9">
        <text>[protein]-peptidylproline (omega=180) = [protein]-peptidylproline (omega=0)</text>
        <dbReference type="Rhea" id="RHEA:16237"/>
        <dbReference type="Rhea" id="RHEA-COMP:10747"/>
        <dbReference type="Rhea" id="RHEA-COMP:10748"/>
        <dbReference type="ChEBI" id="CHEBI:83833"/>
        <dbReference type="ChEBI" id="CHEBI:83834"/>
        <dbReference type="EC" id="5.2.1.8"/>
    </reaction>
</comment>
<proteinExistence type="inferred from homology"/>
<evidence type="ECO:0000259" key="12">
    <source>
        <dbReference type="PROSITE" id="PS50102"/>
    </source>
</evidence>
<evidence type="ECO:0000259" key="11">
    <source>
        <dbReference type="PROSITE" id="PS50072"/>
    </source>
</evidence>
<feature type="compositionally biased region" description="Basic and acidic residues" evidence="10">
    <location>
        <begin position="512"/>
        <end position="543"/>
    </location>
</feature>
<dbReference type="SUPFAM" id="SSF54928">
    <property type="entry name" value="RNA-binding domain, RBD"/>
    <property type="match status" value="1"/>
</dbReference>
<feature type="non-terminal residue" evidence="14">
    <location>
        <position position="1"/>
    </location>
</feature>
<keyword evidence="7" id="KW-0479">Metal-binding</keyword>
<feature type="compositionally biased region" description="Basic and acidic residues" evidence="10">
    <location>
        <begin position="334"/>
        <end position="350"/>
    </location>
</feature>
<dbReference type="InterPro" id="IPR012677">
    <property type="entry name" value="Nucleotide-bd_a/b_plait_sf"/>
</dbReference>
<comment type="similarity">
    <text evidence="9">Belongs to the cyclophilin-type PPIase family. PPIL4 subfamily.</text>
</comment>
<keyword evidence="4 9" id="KW-0697">Rotamase</keyword>
<feature type="compositionally biased region" description="Basic and acidic residues" evidence="10">
    <location>
        <begin position="381"/>
        <end position="429"/>
    </location>
</feature>
<dbReference type="GO" id="GO:0008270">
    <property type="term" value="F:zinc ion binding"/>
    <property type="evidence" value="ECO:0007669"/>
    <property type="project" value="UniProtKB-KW"/>
</dbReference>
<dbReference type="InterPro" id="IPR000504">
    <property type="entry name" value="RRM_dom"/>
</dbReference>
<sequence length="543" mass="63152">FLYGDQARFFNDEIHIDLKHSKTGTVAMASAGENMNASQFYITLRDDLDYLDGKHTVFGEVAEGFKTLTRINEAYADGKGRPFKNIRIKHTYILEDPYDDPPQLPEFIPEASPEGKPKDEVDDEVRLEDDWVPMDEQLNPGELEEVIRSKEAHSRAVVLESIGDIPDAEVKPPDNVLFVCKLNPVTEDEDLHTIFSRFGTVSSAEIIRDHKTGDSLCYAFIEFEDKEACEQAYFKMDNALIDDRRIHVDFSQSVAKLWSQYMRKDNKGGGCFKCGSTDHIARDCTGDATMKQSTKYILKDNNSQHGGHNARYEMVFDGDNTESPRRETKHQRHNRDDRDDKINTRENIKDHSHRGRSGQEMAGSNNRDRYANRSRGFEGNGDDKARLERGARGSDSFAGKKDRERQMGRQRDDGYRQKDELDSRKRDSESYTESRTSRDDRRKTDANHLDRKNDRDYRKRTEDGGREDVKIDSGRRKRSPDVDDYKRRRNDEDYREDLKIDSRRRKQSPNDGDYKRGGDHEDYTRRREDRGHDTDRRHHGDKR</sequence>
<dbReference type="FunFam" id="3.30.70.330:FF:000455">
    <property type="entry name" value="Peptidyl-prolyl cis-trans isomerase"/>
    <property type="match status" value="1"/>
</dbReference>
<feature type="domain" description="PPIase cyclophilin-type" evidence="11">
    <location>
        <begin position="1"/>
        <end position="93"/>
    </location>
</feature>
<comment type="function">
    <text evidence="9">PPIases accelerate the folding of proteins. It catalyzes the cis-trans isomerization of proline imidic peptide bonds in oligopeptides.</text>
</comment>
<dbReference type="PROSITE" id="PS50072">
    <property type="entry name" value="CSA_PPIASE_2"/>
    <property type="match status" value="1"/>
</dbReference>
<dbReference type="GO" id="GO:0003723">
    <property type="term" value="F:RNA binding"/>
    <property type="evidence" value="ECO:0007669"/>
    <property type="project" value="UniProtKB-UniRule"/>
</dbReference>
<dbReference type="EMBL" id="DF973164">
    <property type="protein sequence ID" value="GAU16896.1"/>
    <property type="molecule type" value="Genomic_DNA"/>
</dbReference>
<keyword evidence="3 8" id="KW-0694">RNA-binding</keyword>
<evidence type="ECO:0000256" key="4">
    <source>
        <dbReference type="ARBA" id="ARBA00023110"/>
    </source>
</evidence>
<dbReference type="PANTHER" id="PTHR45843">
    <property type="entry name" value="PEPTIDYL-PROLYL CIS-TRANS ISOMERASE-LIKE 4"/>
    <property type="match status" value="1"/>
</dbReference>
<dbReference type="Pfam" id="PF00098">
    <property type="entry name" value="zf-CCHC"/>
    <property type="match status" value="1"/>
</dbReference>
<feature type="region of interest" description="Disordered" evidence="10">
    <location>
        <begin position="317"/>
        <end position="543"/>
    </location>
</feature>
<dbReference type="EC" id="5.2.1.8" evidence="9"/>
<dbReference type="Gene3D" id="2.40.100.10">
    <property type="entry name" value="Cyclophilin-like"/>
    <property type="match status" value="1"/>
</dbReference>
<dbReference type="CDD" id="cd12235">
    <property type="entry name" value="RRM_PPIL4"/>
    <property type="match status" value="1"/>
</dbReference>
<feature type="compositionally biased region" description="Basic and acidic residues" evidence="10">
    <location>
        <begin position="435"/>
        <end position="501"/>
    </location>
</feature>
<dbReference type="PRINTS" id="PR00153">
    <property type="entry name" value="CSAPPISMRASE"/>
</dbReference>
<keyword evidence="15" id="KW-1185">Reference proteome</keyword>
<dbReference type="FunFam" id="2.40.100.10:FF:000103">
    <property type="entry name" value="26S proteasome regulatory complex ATPase"/>
    <property type="match status" value="1"/>
</dbReference>
<evidence type="ECO:0000256" key="5">
    <source>
        <dbReference type="ARBA" id="ARBA00023235"/>
    </source>
</evidence>
<dbReference type="OrthoDB" id="2083at2759"/>
<evidence type="ECO:0000259" key="13">
    <source>
        <dbReference type="PROSITE" id="PS50158"/>
    </source>
</evidence>
<dbReference type="InterPro" id="IPR002130">
    <property type="entry name" value="Cyclophilin-type_PPIase_dom"/>
</dbReference>
<dbReference type="SMART" id="SM00343">
    <property type="entry name" value="ZnF_C2HC"/>
    <property type="match status" value="1"/>
</dbReference>
<evidence type="ECO:0000256" key="9">
    <source>
        <dbReference type="RuleBase" id="RU365081"/>
    </source>
</evidence>
<gene>
    <name evidence="14" type="ORF">TSUD_368460</name>
</gene>
<dbReference type="InterPro" id="IPR001878">
    <property type="entry name" value="Znf_CCHC"/>
</dbReference>
<keyword evidence="7" id="KW-0863">Zinc-finger</keyword>
<evidence type="ECO:0000313" key="14">
    <source>
        <dbReference type="EMBL" id="GAU16896.1"/>
    </source>
</evidence>
<organism evidence="14 15">
    <name type="scientific">Trifolium subterraneum</name>
    <name type="common">Subterranean clover</name>
    <dbReference type="NCBI Taxonomy" id="3900"/>
    <lineage>
        <taxon>Eukaryota</taxon>
        <taxon>Viridiplantae</taxon>
        <taxon>Streptophyta</taxon>
        <taxon>Embryophyta</taxon>
        <taxon>Tracheophyta</taxon>
        <taxon>Spermatophyta</taxon>
        <taxon>Magnoliopsida</taxon>
        <taxon>eudicotyledons</taxon>
        <taxon>Gunneridae</taxon>
        <taxon>Pentapetalae</taxon>
        <taxon>rosids</taxon>
        <taxon>fabids</taxon>
        <taxon>Fabales</taxon>
        <taxon>Fabaceae</taxon>
        <taxon>Papilionoideae</taxon>
        <taxon>50 kb inversion clade</taxon>
        <taxon>NPAAA clade</taxon>
        <taxon>Hologalegina</taxon>
        <taxon>IRL clade</taxon>
        <taxon>Trifolieae</taxon>
        <taxon>Trifolium</taxon>
    </lineage>
</organism>
<dbReference type="PANTHER" id="PTHR45843:SF1">
    <property type="entry name" value="PEPTIDYL-PROLYL CIS-TRANS ISOMERASE-LIKE 4"/>
    <property type="match status" value="1"/>
</dbReference>
<dbReference type="Proteomes" id="UP000242715">
    <property type="component" value="Unassembled WGS sequence"/>
</dbReference>